<keyword evidence="2" id="KW-1185">Reference proteome</keyword>
<sequence>MALELTDAMRSARAVTYLKRLQRELSAYDIIAVREFSAAVAAQPVQ</sequence>
<reference evidence="1 2" key="1">
    <citation type="journal article" date="2013" name="Stand. Genomic Sci.">
        <title>Genomic Encyclopedia of Type Strains, Phase I: The one thousand microbial genomes (KMG-I) project.</title>
        <authorList>
            <person name="Kyrpides N.C."/>
            <person name="Woyke T."/>
            <person name="Eisen J.A."/>
            <person name="Garrity G."/>
            <person name="Lilburn T.G."/>
            <person name="Beck B.J."/>
            <person name="Whitman W.B."/>
            <person name="Hugenholtz P."/>
            <person name="Klenk H.P."/>
        </authorList>
    </citation>
    <scope>NUCLEOTIDE SEQUENCE [LARGE SCALE GENOMIC DNA]</scope>
    <source>
        <strain evidence="1 2">DSM 45044</strain>
    </source>
</reference>
<proteinExistence type="predicted"/>
<evidence type="ECO:0000313" key="2">
    <source>
        <dbReference type="Proteomes" id="UP000321617"/>
    </source>
</evidence>
<dbReference type="EMBL" id="VLLL01000006">
    <property type="protein sequence ID" value="TWJ11739.1"/>
    <property type="molecule type" value="Genomic_DNA"/>
</dbReference>
<organism evidence="1 2">
    <name type="scientific">Stackebrandtia albiflava</name>
    <dbReference type="NCBI Taxonomy" id="406432"/>
    <lineage>
        <taxon>Bacteria</taxon>
        <taxon>Bacillati</taxon>
        <taxon>Actinomycetota</taxon>
        <taxon>Actinomycetes</taxon>
        <taxon>Glycomycetales</taxon>
        <taxon>Glycomycetaceae</taxon>
        <taxon>Stackebrandtia</taxon>
    </lineage>
</organism>
<dbReference type="AlphaFoldDB" id="A0A562V1F1"/>
<dbReference type="Proteomes" id="UP000321617">
    <property type="component" value="Unassembled WGS sequence"/>
</dbReference>
<comment type="caution">
    <text evidence="1">The sequence shown here is derived from an EMBL/GenBank/DDBJ whole genome shotgun (WGS) entry which is preliminary data.</text>
</comment>
<accession>A0A562V1F1</accession>
<name>A0A562V1F1_9ACTN</name>
<evidence type="ECO:0000313" key="1">
    <source>
        <dbReference type="EMBL" id="TWJ11739.1"/>
    </source>
</evidence>
<protein>
    <submittedName>
        <fullName evidence="1">Uncharacterized protein</fullName>
    </submittedName>
</protein>
<gene>
    <name evidence="1" type="ORF">LX16_2470</name>
</gene>